<dbReference type="SUPFAM" id="SSF90123">
    <property type="entry name" value="ABC transporter transmembrane region"/>
    <property type="match status" value="1"/>
</dbReference>
<dbReference type="SUPFAM" id="SSF52540">
    <property type="entry name" value="P-loop containing nucleoside triphosphate hydrolases"/>
    <property type="match status" value="2"/>
</dbReference>
<feature type="domain" description="ABC transporter" evidence="14">
    <location>
        <begin position="579"/>
        <end position="826"/>
    </location>
</feature>
<evidence type="ECO:0000256" key="3">
    <source>
        <dbReference type="ARBA" id="ARBA00022475"/>
    </source>
</evidence>
<feature type="binding site" evidence="9">
    <location>
        <begin position="1009"/>
        <end position="1016"/>
    </location>
    <ligand>
        <name>ATP</name>
        <dbReference type="ChEBI" id="CHEBI:30616"/>
    </ligand>
</feature>
<dbReference type="GO" id="GO:0090374">
    <property type="term" value="P:oligopeptide export from mitochondrion"/>
    <property type="evidence" value="ECO:0007669"/>
    <property type="project" value="TreeGrafter"/>
</dbReference>
<dbReference type="SUPFAM" id="SSF53474">
    <property type="entry name" value="alpha/beta-Hydrolases"/>
    <property type="match status" value="1"/>
</dbReference>
<dbReference type="GO" id="GO:0005524">
    <property type="term" value="F:ATP binding"/>
    <property type="evidence" value="ECO:0007669"/>
    <property type="project" value="UniProtKB-UniRule"/>
</dbReference>
<reference evidence="16 17" key="1">
    <citation type="submission" date="2016-02" db="EMBL/GenBank/DDBJ databases">
        <title>Genome analysis of coral dinoflagellate symbionts highlights evolutionary adaptations to a symbiotic lifestyle.</title>
        <authorList>
            <person name="Aranda M."/>
            <person name="Li Y."/>
            <person name="Liew Y.J."/>
            <person name="Baumgarten S."/>
            <person name="Simakov O."/>
            <person name="Wilson M."/>
            <person name="Piel J."/>
            <person name="Ashoor H."/>
            <person name="Bougouffa S."/>
            <person name="Bajic V.B."/>
            <person name="Ryu T."/>
            <person name="Ravasi T."/>
            <person name="Bayer T."/>
            <person name="Micklem G."/>
            <person name="Kim H."/>
            <person name="Bhak J."/>
            <person name="Lajeunesse T.C."/>
            <person name="Voolstra C.R."/>
        </authorList>
    </citation>
    <scope>NUCLEOTIDE SEQUENCE [LARGE SCALE GENOMIC DNA]</scope>
    <source>
        <strain evidence="16 17">CCMP2467</strain>
    </source>
</reference>
<dbReference type="Pfam" id="PF00005">
    <property type="entry name" value="ABC_tran"/>
    <property type="match status" value="1"/>
</dbReference>
<feature type="compositionally biased region" description="Acidic residues" evidence="10">
    <location>
        <begin position="1651"/>
        <end position="1662"/>
    </location>
</feature>
<dbReference type="GO" id="GO:0016887">
    <property type="term" value="F:ATP hydrolysis activity"/>
    <property type="evidence" value="ECO:0007669"/>
    <property type="project" value="InterPro"/>
</dbReference>
<dbReference type="EMBL" id="LSRX01001425">
    <property type="protein sequence ID" value="OLP80018.1"/>
    <property type="molecule type" value="Genomic_DNA"/>
</dbReference>
<evidence type="ECO:0000256" key="5">
    <source>
        <dbReference type="ARBA" id="ARBA00022741"/>
    </source>
</evidence>
<evidence type="ECO:0000256" key="7">
    <source>
        <dbReference type="ARBA" id="ARBA00022989"/>
    </source>
</evidence>
<evidence type="ECO:0000313" key="16">
    <source>
        <dbReference type="EMBL" id="OLP80018.1"/>
    </source>
</evidence>
<dbReference type="InterPro" id="IPR017871">
    <property type="entry name" value="ABC_transporter-like_CS"/>
</dbReference>
<feature type="transmembrane region" description="Helical" evidence="11">
    <location>
        <begin position="296"/>
        <end position="317"/>
    </location>
</feature>
<keyword evidence="7 11" id="KW-1133">Transmembrane helix</keyword>
<keyword evidence="5 9" id="KW-0547">Nucleotide-binding</keyword>
<keyword evidence="8 11" id="KW-0472">Membrane</keyword>
<dbReference type="Proteomes" id="UP000186817">
    <property type="component" value="Unassembled WGS sequence"/>
</dbReference>
<dbReference type="CDD" id="cd00106">
    <property type="entry name" value="KISc"/>
    <property type="match status" value="1"/>
</dbReference>
<dbReference type="PROSITE" id="PS00411">
    <property type="entry name" value="KINESIN_MOTOR_1"/>
    <property type="match status" value="1"/>
</dbReference>
<dbReference type="PROSITE" id="PS50929">
    <property type="entry name" value="ABC_TM1F"/>
    <property type="match status" value="1"/>
</dbReference>
<dbReference type="InterPro" id="IPR036640">
    <property type="entry name" value="ABC1_TM_sf"/>
</dbReference>
<gene>
    <name evidence="16" type="primary">ABCB10</name>
    <name evidence="16" type="ORF">AK812_SmicGene39625</name>
</gene>
<feature type="domain" description="Kinesin motor" evidence="13">
    <location>
        <begin position="929"/>
        <end position="1275"/>
    </location>
</feature>
<feature type="compositionally biased region" description="Basic and acidic residues" evidence="10">
    <location>
        <begin position="1626"/>
        <end position="1641"/>
    </location>
</feature>
<accession>A0A1Q9CAT3</accession>
<dbReference type="GO" id="GO:0003777">
    <property type="term" value="F:microtubule motor activity"/>
    <property type="evidence" value="ECO:0007669"/>
    <property type="project" value="InterPro"/>
</dbReference>
<organism evidence="16 17">
    <name type="scientific">Symbiodinium microadriaticum</name>
    <name type="common">Dinoflagellate</name>
    <name type="synonym">Zooxanthella microadriatica</name>
    <dbReference type="NCBI Taxonomy" id="2951"/>
    <lineage>
        <taxon>Eukaryota</taxon>
        <taxon>Sar</taxon>
        <taxon>Alveolata</taxon>
        <taxon>Dinophyceae</taxon>
        <taxon>Suessiales</taxon>
        <taxon>Symbiodiniaceae</taxon>
        <taxon>Symbiodinium</taxon>
    </lineage>
</organism>
<dbReference type="InterPro" id="IPR000073">
    <property type="entry name" value="AB_hydrolase_1"/>
</dbReference>
<dbReference type="GO" id="GO:0007018">
    <property type="term" value="P:microtubule-based movement"/>
    <property type="evidence" value="ECO:0007669"/>
    <property type="project" value="InterPro"/>
</dbReference>
<evidence type="ECO:0000313" key="17">
    <source>
        <dbReference type="Proteomes" id="UP000186817"/>
    </source>
</evidence>
<evidence type="ECO:0000259" key="15">
    <source>
        <dbReference type="PROSITE" id="PS50929"/>
    </source>
</evidence>
<dbReference type="Gene3D" id="3.40.50.1820">
    <property type="entry name" value="alpha/beta hydrolase"/>
    <property type="match status" value="1"/>
</dbReference>
<dbReference type="InterPro" id="IPR003593">
    <property type="entry name" value="AAA+_ATPase"/>
</dbReference>
<evidence type="ECO:0000256" key="4">
    <source>
        <dbReference type="ARBA" id="ARBA00022692"/>
    </source>
</evidence>
<keyword evidence="17" id="KW-1185">Reference proteome</keyword>
<proteinExistence type="inferred from homology"/>
<dbReference type="InterPro" id="IPR001202">
    <property type="entry name" value="WW_dom"/>
</dbReference>
<evidence type="ECO:0000259" key="13">
    <source>
        <dbReference type="PROSITE" id="PS50067"/>
    </source>
</evidence>
<feature type="domain" description="WW" evidence="12">
    <location>
        <begin position="100"/>
        <end position="133"/>
    </location>
</feature>
<keyword evidence="9" id="KW-0505">Motor protein</keyword>
<feature type="region of interest" description="Disordered" evidence="10">
    <location>
        <begin position="1610"/>
        <end position="1669"/>
    </location>
</feature>
<dbReference type="InterPro" id="IPR039421">
    <property type="entry name" value="Type_1_exporter"/>
</dbReference>
<dbReference type="PROSITE" id="PS50893">
    <property type="entry name" value="ABC_TRANSPORTER_2"/>
    <property type="match status" value="1"/>
</dbReference>
<feature type="transmembrane region" description="Helical" evidence="11">
    <location>
        <begin position="257"/>
        <end position="276"/>
    </location>
</feature>
<evidence type="ECO:0000256" key="1">
    <source>
        <dbReference type="ARBA" id="ARBA00004651"/>
    </source>
</evidence>
<sequence>MQGLCSQGCKSCSLSEGMKRSRIEHRGPAHNSLHPSPQLPVILDRHLQSWQPLDEEELSRFDAHVRIDVSVPAVDKAMQVITALRRLGWCPRLRSLASASPASDEWVAFPRLGQPTYYWNRRTGKSAWQVPEAVEPAWTGYRDGDHAFFRHWLETLSEPIAYQHHFSILKLPPTLQLIGHIWKGPGLFSKLEQSHVACNVAAPLRFVSMCSRSRLDGMQFSASPSQPASDDKDKERTTASLPQLWQILRPERGRLQLALAALCASSSVNLSYPYMVGKLVDLFGEGADGLQFVMDHTWLCGGVMVAGGFATFCRLYLIETAIERIAFRLRREFFWALIQRPIAFFDGNKTGELVNRLGNDITMTSRVLIDASAGIRSLITACVGTCMVFQLAPTEMIMGLLTPVAALFVVGFGYGRVVRRIAEKRQQRLAEAVQRAEERLGGIRTVRTFNAERRELAGFERLLDSVYEAGWQNALAMAGLSCFFVTGGGLFLIHIIYNCGLMVTSGVVSIGTTVSLAMYCFMAGSAYTGIMTSYGDIQKCLGSCQKVLEILSESESSVQPMLTDRIVSAVSASHPPLAVKFENVSFAYPTRPTPVLQDLSLDIPAGARVALLGRSGSGKSTVALLLAGLYPPTQGKIFADDRDMYADDSTASWVRSQLGVISQEPTLFALTIRENVEYGVDGENETEETSEHSRLILESTSAAHVNEFAEHLPLGLDTPAGERGQALSGGQKQRVCIARALARKPRMLVFDEATSALDLRSERLVHKALKEVLSAGDCTCLVITHRMSALEWCDRVAVVHEGSVVQYGEKNEVLKNPCAALQSILRNDDHLPVQETCANTLRKPCGSFLPWLALPLHLCLQRPNAAARRISSSICFRLSGRDFRVEKSRSAGMPSQLISTPENADICRLEGQQTPTVTSSVFIAMATRPLQVAVRIRPPQPHDGKAGAPAAEATDGLTLQAKEGSDSKQFAFDKVFGPEATQHEVYSFCALPLVDAVINGTNACIFAFGCTGAGKTHSMLGPEGGRKQAKQDGILPRAAAELFRRIARLEAEAKAAIGSGGFSAYEVRVSFLEVYCENAFDLLSGPVSASRDASGSCQLRETTDGRVYADGAKEEKIRSCEQLLDVVAQGAKARATAATGVHAHSSRSHALLIMSVEHRWRDIAETDPQKYRSQTARFTLVDLAGAESMERSHGGSVDAAGVGTNMGLLVLGRVIRALAEGSERVPYRDSTLTRLMQSSLGGKAETQMLACISPAEIEAALTMQTLKYATSARSVVLKPEAATVTTELETDPMLTDIEDDDISLNRRCIWIETADFGDVFARCIGDPADPLILYVHGSGPCNSSNFWSKLVIDVATLAGAGTADCPRSYFHVAIDCPGYGRSPGDRQSIRSYPGSLISNIVRALGRKTVACLVGSSQGACAALNCALECPKLMHTIAVCHPVGHAPHRYGAIAQPSLLIFDTEDDGHPVSVGRQMRRHLPNPRYFEFTRSKDGDWECHHMGEEMISMLQESYQSWKNKRLGGRRDKDLPDLTRVAGGFNSWNSRHGVEFEPWGGYDAEDEPVEAKTDVSENSWRARLDSSTNTIVYENLLSGRISRVRPPGAQVVVERLGKSSEKKAATEAPDTLPEARADKEDPPVRTDVGRALLPLFEGADENDDEDDEERQAREEKEAAAMLEMEASQSHCDLCRKLLVQPIRLQACRCALCGCCAEITVRYMRECPACGLPVDVKGGKPVSDVSPGLLAKVEALTSTGGPEMEDQQQLLQQLTDLRQSAQRILLQYGNTSSGRGSKRSYTTFLKVASVDGSVPKEGCVAKVDFNINPGYSKPTSTAKEPSDKSLGFTFEYAMARAYPCHMTVHFKSDLGLPKLVIEHYVSDEAKISRRVLVQLPHPRLPPAGAPRITEKEVVFDADPPQNAWLCFQAGRSVLNTSPQNFLGTVTGVAVPEGAAVRSRSRTSSKASGGSEARGDARLHAYLQKAIASCQLYYNLQVITCKVGHPAAEELSDVIVATVSEELARLDMRRVSFYITAFAKYNIEELESLTSAD</sequence>
<dbReference type="SMART" id="SM00129">
    <property type="entry name" value="KISc"/>
    <property type="match status" value="1"/>
</dbReference>
<dbReference type="PRINTS" id="PR00380">
    <property type="entry name" value="KINESINHEAVY"/>
</dbReference>
<dbReference type="Gene3D" id="3.40.50.300">
    <property type="entry name" value="P-loop containing nucleotide triphosphate hydrolases"/>
    <property type="match status" value="1"/>
</dbReference>
<evidence type="ECO:0000256" key="11">
    <source>
        <dbReference type="SAM" id="Phobius"/>
    </source>
</evidence>
<keyword evidence="2" id="KW-0813">Transport</keyword>
<dbReference type="GO" id="GO:0008017">
    <property type="term" value="F:microtubule binding"/>
    <property type="evidence" value="ECO:0007669"/>
    <property type="project" value="InterPro"/>
</dbReference>
<evidence type="ECO:0000259" key="12">
    <source>
        <dbReference type="PROSITE" id="PS50020"/>
    </source>
</evidence>
<comment type="caution">
    <text evidence="16">The sequence shown here is derived from an EMBL/GenBank/DDBJ whole genome shotgun (WGS) entry which is preliminary data.</text>
</comment>
<evidence type="ECO:0000256" key="8">
    <source>
        <dbReference type="ARBA" id="ARBA00023136"/>
    </source>
</evidence>
<comment type="subcellular location">
    <subcellularLocation>
        <location evidence="1">Cell membrane</location>
        <topology evidence="1">Multi-pass membrane protein</topology>
    </subcellularLocation>
</comment>
<evidence type="ECO:0000259" key="14">
    <source>
        <dbReference type="PROSITE" id="PS50893"/>
    </source>
</evidence>
<dbReference type="Pfam" id="PF12697">
    <property type="entry name" value="Abhydrolase_6"/>
    <property type="match status" value="1"/>
</dbReference>
<evidence type="ECO:0000256" key="6">
    <source>
        <dbReference type="ARBA" id="ARBA00022840"/>
    </source>
</evidence>
<dbReference type="InterPro" id="IPR001752">
    <property type="entry name" value="Kinesin_motor_dom"/>
</dbReference>
<dbReference type="PROSITE" id="PS00211">
    <property type="entry name" value="ABC_TRANSPORTER_1"/>
    <property type="match status" value="1"/>
</dbReference>
<dbReference type="InterPro" id="IPR027417">
    <property type="entry name" value="P-loop_NTPase"/>
</dbReference>
<evidence type="ECO:0000256" key="9">
    <source>
        <dbReference type="PROSITE-ProRule" id="PRU00283"/>
    </source>
</evidence>
<dbReference type="PROSITE" id="PS50067">
    <property type="entry name" value="KINESIN_MOTOR_2"/>
    <property type="match status" value="1"/>
</dbReference>
<feature type="transmembrane region" description="Helical" evidence="11">
    <location>
        <begin position="373"/>
        <end position="391"/>
    </location>
</feature>
<keyword evidence="4 11" id="KW-0812">Transmembrane</keyword>
<dbReference type="PANTHER" id="PTHR43394">
    <property type="entry name" value="ATP-DEPENDENT PERMEASE MDL1, MITOCHONDRIAL"/>
    <property type="match status" value="1"/>
</dbReference>
<keyword evidence="6 9" id="KW-0067">ATP-binding</keyword>
<name>A0A1Q9CAT3_SYMMI</name>
<dbReference type="InterPro" id="IPR029058">
    <property type="entry name" value="AB_hydrolase_fold"/>
</dbReference>
<dbReference type="SMART" id="SM00382">
    <property type="entry name" value="AAA"/>
    <property type="match status" value="1"/>
</dbReference>
<dbReference type="InterPro" id="IPR019821">
    <property type="entry name" value="Kinesin_motor_CS"/>
</dbReference>
<comment type="similarity">
    <text evidence="9">Belongs to the TRAFAC class myosin-kinesin ATPase superfamily. Kinesin family.</text>
</comment>
<feature type="domain" description="ABC transmembrane type-1" evidence="15">
    <location>
        <begin position="257"/>
        <end position="539"/>
    </location>
</feature>
<dbReference type="Gene3D" id="3.40.850.10">
    <property type="entry name" value="Kinesin motor domain"/>
    <property type="match status" value="1"/>
</dbReference>
<dbReference type="GO" id="GO:0005886">
    <property type="term" value="C:plasma membrane"/>
    <property type="evidence" value="ECO:0007669"/>
    <property type="project" value="UniProtKB-SubCell"/>
</dbReference>
<keyword evidence="3" id="KW-1003">Cell membrane</keyword>
<dbReference type="OrthoDB" id="6500128at2759"/>
<protein>
    <submittedName>
        <fullName evidence="16">ATP-binding cassette sub-family B member 10, mitochondrial</fullName>
    </submittedName>
</protein>
<dbReference type="Pfam" id="PF00664">
    <property type="entry name" value="ABC_membrane"/>
    <property type="match status" value="1"/>
</dbReference>
<dbReference type="Gene3D" id="1.20.1560.10">
    <property type="entry name" value="ABC transporter type 1, transmembrane domain"/>
    <property type="match status" value="1"/>
</dbReference>
<dbReference type="PROSITE" id="PS50020">
    <property type="entry name" value="WW_DOMAIN_2"/>
    <property type="match status" value="1"/>
</dbReference>
<dbReference type="GO" id="GO:0015421">
    <property type="term" value="F:ABC-type oligopeptide transporter activity"/>
    <property type="evidence" value="ECO:0007669"/>
    <property type="project" value="TreeGrafter"/>
</dbReference>
<dbReference type="InterPro" id="IPR003439">
    <property type="entry name" value="ABC_transporter-like_ATP-bd"/>
</dbReference>
<feature type="transmembrane region" description="Helical" evidence="11">
    <location>
        <begin position="474"/>
        <end position="497"/>
    </location>
</feature>
<dbReference type="InterPro" id="IPR011527">
    <property type="entry name" value="ABC1_TM_dom"/>
</dbReference>
<dbReference type="PANTHER" id="PTHR43394:SF1">
    <property type="entry name" value="ATP-BINDING CASSETTE SUB-FAMILY B MEMBER 10, MITOCHONDRIAL"/>
    <property type="match status" value="1"/>
</dbReference>
<dbReference type="FunFam" id="3.40.50.300:FF:000299">
    <property type="entry name" value="ABC transporter ATP-binding protein/permease"/>
    <property type="match status" value="1"/>
</dbReference>
<evidence type="ECO:0000256" key="2">
    <source>
        <dbReference type="ARBA" id="ARBA00022448"/>
    </source>
</evidence>
<evidence type="ECO:0000256" key="10">
    <source>
        <dbReference type="SAM" id="MobiDB-lite"/>
    </source>
</evidence>
<dbReference type="InterPro" id="IPR036961">
    <property type="entry name" value="Kinesin_motor_dom_sf"/>
</dbReference>
<feature type="transmembrane region" description="Helical" evidence="11">
    <location>
        <begin position="397"/>
        <end position="418"/>
    </location>
</feature>
<dbReference type="Pfam" id="PF00225">
    <property type="entry name" value="Kinesin"/>
    <property type="match status" value="1"/>
</dbReference>
<dbReference type="GO" id="GO:0005743">
    <property type="term" value="C:mitochondrial inner membrane"/>
    <property type="evidence" value="ECO:0007669"/>
    <property type="project" value="TreeGrafter"/>
</dbReference>